<evidence type="ECO:0000313" key="1">
    <source>
        <dbReference type="EMBL" id="JAD38954.1"/>
    </source>
</evidence>
<dbReference type="EMBL" id="GBRH01258941">
    <property type="protein sequence ID" value="JAD38954.1"/>
    <property type="molecule type" value="Transcribed_RNA"/>
</dbReference>
<name>A0A0A8ZHU2_ARUDO</name>
<proteinExistence type="predicted"/>
<organism evidence="1">
    <name type="scientific">Arundo donax</name>
    <name type="common">Giant reed</name>
    <name type="synonym">Donax arundinaceus</name>
    <dbReference type="NCBI Taxonomy" id="35708"/>
    <lineage>
        <taxon>Eukaryota</taxon>
        <taxon>Viridiplantae</taxon>
        <taxon>Streptophyta</taxon>
        <taxon>Embryophyta</taxon>
        <taxon>Tracheophyta</taxon>
        <taxon>Spermatophyta</taxon>
        <taxon>Magnoliopsida</taxon>
        <taxon>Liliopsida</taxon>
        <taxon>Poales</taxon>
        <taxon>Poaceae</taxon>
        <taxon>PACMAD clade</taxon>
        <taxon>Arundinoideae</taxon>
        <taxon>Arundineae</taxon>
        <taxon>Arundo</taxon>
    </lineage>
</organism>
<dbReference type="AlphaFoldDB" id="A0A0A8ZHU2"/>
<sequence length="39" mass="4487">MRLLDPETRKRNHLHYFRTSGVSSAMLKLNCVQCLGHAC</sequence>
<reference evidence="1" key="1">
    <citation type="submission" date="2014-09" db="EMBL/GenBank/DDBJ databases">
        <authorList>
            <person name="Magalhaes I.L.F."/>
            <person name="Oliveira U."/>
            <person name="Santos F.R."/>
            <person name="Vidigal T.H.D.A."/>
            <person name="Brescovit A.D."/>
            <person name="Santos A.J."/>
        </authorList>
    </citation>
    <scope>NUCLEOTIDE SEQUENCE</scope>
    <source>
        <tissue evidence="1">Shoot tissue taken approximately 20 cm above the soil surface</tissue>
    </source>
</reference>
<accession>A0A0A8ZHU2</accession>
<protein>
    <submittedName>
        <fullName evidence="1">Uncharacterized protein</fullName>
    </submittedName>
</protein>
<reference evidence="1" key="2">
    <citation type="journal article" date="2015" name="Data Brief">
        <title>Shoot transcriptome of the giant reed, Arundo donax.</title>
        <authorList>
            <person name="Barrero R.A."/>
            <person name="Guerrero F.D."/>
            <person name="Moolhuijzen P."/>
            <person name="Goolsby J.A."/>
            <person name="Tidwell J."/>
            <person name="Bellgard S.E."/>
            <person name="Bellgard M.I."/>
        </authorList>
    </citation>
    <scope>NUCLEOTIDE SEQUENCE</scope>
    <source>
        <tissue evidence="1">Shoot tissue taken approximately 20 cm above the soil surface</tissue>
    </source>
</reference>